<feature type="compositionally biased region" description="Pro residues" evidence="5">
    <location>
        <begin position="280"/>
        <end position="292"/>
    </location>
</feature>
<feature type="repeat" description="ANK" evidence="3">
    <location>
        <begin position="75"/>
        <end position="107"/>
    </location>
</feature>
<feature type="compositionally biased region" description="Basic and acidic residues" evidence="5">
    <location>
        <begin position="319"/>
        <end position="340"/>
    </location>
</feature>
<keyword evidence="4" id="KW-0863">Zinc-finger</keyword>
<feature type="domain" description="RING-type" evidence="6">
    <location>
        <begin position="467"/>
        <end position="506"/>
    </location>
</feature>
<dbReference type="InterPro" id="IPR036770">
    <property type="entry name" value="Ankyrin_rpt-contain_sf"/>
</dbReference>
<reference evidence="7" key="1">
    <citation type="submission" date="2020-06" db="EMBL/GenBank/DDBJ databases">
        <title>WGS assembly of Ceratodon purpureus strain R40.</title>
        <authorList>
            <person name="Carey S.B."/>
            <person name="Jenkins J."/>
            <person name="Shu S."/>
            <person name="Lovell J.T."/>
            <person name="Sreedasyam A."/>
            <person name="Maumus F."/>
            <person name="Tiley G.P."/>
            <person name="Fernandez-Pozo N."/>
            <person name="Barry K."/>
            <person name="Chen C."/>
            <person name="Wang M."/>
            <person name="Lipzen A."/>
            <person name="Daum C."/>
            <person name="Saski C.A."/>
            <person name="Payton A.C."/>
            <person name="Mcbreen J.C."/>
            <person name="Conrad R.E."/>
            <person name="Kollar L.M."/>
            <person name="Olsson S."/>
            <person name="Huttunen S."/>
            <person name="Landis J.B."/>
            <person name="Wickett N.J."/>
            <person name="Johnson M.G."/>
            <person name="Rensing S.A."/>
            <person name="Grimwood J."/>
            <person name="Schmutz J."/>
            <person name="Mcdaniel S.F."/>
        </authorList>
    </citation>
    <scope>NUCLEOTIDE SEQUENCE</scope>
    <source>
        <strain evidence="7">R40</strain>
    </source>
</reference>
<comment type="caution">
    <text evidence="7">The sequence shown here is derived from an EMBL/GenBank/DDBJ whole genome shotgun (WGS) entry which is preliminary data.</text>
</comment>
<feature type="compositionally biased region" description="Pro residues" evidence="5">
    <location>
        <begin position="415"/>
        <end position="425"/>
    </location>
</feature>
<evidence type="ECO:0000256" key="3">
    <source>
        <dbReference type="PROSITE-ProRule" id="PRU00023"/>
    </source>
</evidence>
<feature type="compositionally biased region" description="Low complexity" evidence="5">
    <location>
        <begin position="353"/>
        <end position="363"/>
    </location>
</feature>
<dbReference type="Proteomes" id="UP000822688">
    <property type="component" value="Chromosome 1"/>
</dbReference>
<feature type="compositionally biased region" description="Low complexity" evidence="5">
    <location>
        <begin position="400"/>
        <end position="414"/>
    </location>
</feature>
<dbReference type="Pfam" id="PF12796">
    <property type="entry name" value="Ank_2"/>
    <property type="match status" value="1"/>
</dbReference>
<sequence>MGNGASKEEQLYQAVQNGNTNAVKALRHDGASLEFVDKEGRTPLMLACTRGELFEMVLTLLNLGANVKAYQPGSHGGQPLHQAAKHGLDRTVFILLQRGADPLAPNDDVLTPLDLARNRGHLSVVRMIEDRIAIFAGMLRELSGLGFLEAFAPQWVTKKIWAVVVPTTTESDPRRPPKYELVIYLSPKNPLPRTLIPLVRAELEEPKLSLPDPVLVLTDKSTRTKYKFLAEAPGDKVQIERLYRACKGVEQAPAGMPSQAALQGMAALVRPEAQLHQPQPQSPSPNFLPGPNPGKLKHPSEGPSDEALRMGMGSSSRTAADEGIHLNEDKKHDSKSKAETSKLGGWGDDDQPSSSSFNGWGSSAEAGPSSLSRPSEKVPETEHEKTPEPEKMSIPTHSQASETPSASLPSAPSTPSAPPSAPPIPLDEAGGPIFYPPIDESPVEIDYFQAPSSAPVPKATDEKGGQCVVCWDAPAQAVCIPCGHLAGCMDCLSEIKEKGWGCPVCRAPIQQVIKVYAV</sequence>
<accession>A0A8T0J680</accession>
<evidence type="ECO:0000256" key="4">
    <source>
        <dbReference type="PROSITE-ProRule" id="PRU00175"/>
    </source>
</evidence>
<dbReference type="PROSITE" id="PS50088">
    <property type="entry name" value="ANK_REPEAT"/>
    <property type="match status" value="2"/>
</dbReference>
<dbReference type="Pfam" id="PF13920">
    <property type="entry name" value="zf-C3HC4_3"/>
    <property type="match status" value="1"/>
</dbReference>
<keyword evidence="4" id="KW-0479">Metal-binding</keyword>
<gene>
    <name evidence="7" type="ORF">KC19_1G088100</name>
</gene>
<dbReference type="GO" id="GO:0008270">
    <property type="term" value="F:zinc ion binding"/>
    <property type="evidence" value="ECO:0007669"/>
    <property type="project" value="UniProtKB-KW"/>
</dbReference>
<dbReference type="PROSITE" id="PS50089">
    <property type="entry name" value="ZF_RING_2"/>
    <property type="match status" value="1"/>
</dbReference>
<evidence type="ECO:0000259" key="6">
    <source>
        <dbReference type="PROSITE" id="PS50089"/>
    </source>
</evidence>
<proteinExistence type="predicted"/>
<dbReference type="EMBL" id="CM026421">
    <property type="protein sequence ID" value="KAG0590303.1"/>
    <property type="molecule type" value="Genomic_DNA"/>
</dbReference>
<evidence type="ECO:0000256" key="2">
    <source>
        <dbReference type="ARBA" id="ARBA00023043"/>
    </source>
</evidence>
<dbReference type="SUPFAM" id="SSF48403">
    <property type="entry name" value="Ankyrin repeat"/>
    <property type="match status" value="1"/>
</dbReference>
<organism evidence="7 8">
    <name type="scientific">Ceratodon purpureus</name>
    <name type="common">Fire moss</name>
    <name type="synonym">Dicranum purpureum</name>
    <dbReference type="NCBI Taxonomy" id="3225"/>
    <lineage>
        <taxon>Eukaryota</taxon>
        <taxon>Viridiplantae</taxon>
        <taxon>Streptophyta</taxon>
        <taxon>Embryophyta</taxon>
        <taxon>Bryophyta</taxon>
        <taxon>Bryophytina</taxon>
        <taxon>Bryopsida</taxon>
        <taxon>Dicranidae</taxon>
        <taxon>Pseudoditrichales</taxon>
        <taxon>Ditrichaceae</taxon>
        <taxon>Ceratodon</taxon>
    </lineage>
</organism>
<dbReference type="Gene3D" id="1.25.40.20">
    <property type="entry name" value="Ankyrin repeat-containing domain"/>
    <property type="match status" value="1"/>
</dbReference>
<dbReference type="InterPro" id="IPR013083">
    <property type="entry name" value="Znf_RING/FYVE/PHD"/>
</dbReference>
<name>A0A8T0J680_CERPU</name>
<evidence type="ECO:0000256" key="5">
    <source>
        <dbReference type="SAM" id="MobiDB-lite"/>
    </source>
</evidence>
<evidence type="ECO:0000313" key="7">
    <source>
        <dbReference type="EMBL" id="KAG0590303.1"/>
    </source>
</evidence>
<dbReference type="CDD" id="cd23129">
    <property type="entry name" value="RING-HC_XBAT35-like"/>
    <property type="match status" value="1"/>
</dbReference>
<protein>
    <recommendedName>
        <fullName evidence="6">RING-type domain-containing protein</fullName>
    </recommendedName>
</protein>
<dbReference type="PROSITE" id="PS50297">
    <property type="entry name" value="ANK_REP_REGION"/>
    <property type="match status" value="2"/>
</dbReference>
<dbReference type="PANTHER" id="PTHR24166">
    <property type="entry name" value="ROLLING PEBBLES, ISOFORM B"/>
    <property type="match status" value="1"/>
</dbReference>
<dbReference type="InterPro" id="IPR001841">
    <property type="entry name" value="Znf_RING"/>
</dbReference>
<feature type="compositionally biased region" description="Basic and acidic residues" evidence="5">
    <location>
        <begin position="374"/>
        <end position="391"/>
    </location>
</feature>
<dbReference type="OrthoDB" id="1711136at2759"/>
<feature type="repeat" description="ANK" evidence="3">
    <location>
        <begin position="39"/>
        <end position="72"/>
    </location>
</feature>
<dbReference type="InterPro" id="IPR002110">
    <property type="entry name" value="Ankyrin_rpt"/>
</dbReference>
<dbReference type="PANTHER" id="PTHR24166:SF45">
    <property type="entry name" value="E3 UBIQUITIN-PROTEIN LIGASE XBAT35"/>
    <property type="match status" value="1"/>
</dbReference>
<dbReference type="AlphaFoldDB" id="A0A8T0J680"/>
<evidence type="ECO:0000313" key="8">
    <source>
        <dbReference type="Proteomes" id="UP000822688"/>
    </source>
</evidence>
<keyword evidence="4" id="KW-0862">Zinc</keyword>
<evidence type="ECO:0000256" key="1">
    <source>
        <dbReference type="ARBA" id="ARBA00022737"/>
    </source>
</evidence>
<dbReference type="Gene3D" id="3.30.40.10">
    <property type="entry name" value="Zinc/RING finger domain, C3HC4 (zinc finger)"/>
    <property type="match status" value="1"/>
</dbReference>
<dbReference type="SMART" id="SM00184">
    <property type="entry name" value="RING"/>
    <property type="match status" value="1"/>
</dbReference>
<feature type="region of interest" description="Disordered" evidence="5">
    <location>
        <begin position="273"/>
        <end position="436"/>
    </location>
</feature>
<dbReference type="InterPro" id="IPR050889">
    <property type="entry name" value="Dendritic_Spine_Reg/Scaffold"/>
</dbReference>
<keyword evidence="2 3" id="KW-0040">ANK repeat</keyword>
<dbReference type="SMART" id="SM00248">
    <property type="entry name" value="ANK"/>
    <property type="match status" value="4"/>
</dbReference>
<keyword evidence="1" id="KW-0677">Repeat</keyword>
<keyword evidence="8" id="KW-1185">Reference proteome</keyword>
<dbReference type="SUPFAM" id="SSF57850">
    <property type="entry name" value="RING/U-box"/>
    <property type="match status" value="1"/>
</dbReference>